<name>A0A446C563_9BURK</name>
<proteinExistence type="predicted"/>
<evidence type="ECO:0000313" key="1">
    <source>
        <dbReference type="EMBL" id="SSW62960.1"/>
    </source>
</evidence>
<reference evidence="1 2" key="1">
    <citation type="submission" date="2018-07" db="EMBL/GenBank/DDBJ databases">
        <authorList>
            <person name="Peeters C."/>
        </authorList>
    </citation>
    <scope>NUCLEOTIDE SEQUENCE [LARGE SCALE GENOMIC DNA]</scope>
    <source>
        <strain evidence="1 2">LMG 3411</strain>
    </source>
</reference>
<organism evidence="1 2">
    <name type="scientific">Achromobacter agilis</name>
    <dbReference type="NCBI Taxonomy" id="1353888"/>
    <lineage>
        <taxon>Bacteria</taxon>
        <taxon>Pseudomonadati</taxon>
        <taxon>Pseudomonadota</taxon>
        <taxon>Betaproteobacteria</taxon>
        <taxon>Burkholderiales</taxon>
        <taxon>Alcaligenaceae</taxon>
        <taxon>Achromobacter</taxon>
    </lineage>
</organism>
<accession>A0A446C563</accession>
<dbReference type="Proteomes" id="UP000289184">
    <property type="component" value="Unassembled WGS sequence"/>
</dbReference>
<dbReference type="AlphaFoldDB" id="A0A446C563"/>
<evidence type="ECO:0000313" key="2">
    <source>
        <dbReference type="Proteomes" id="UP000289184"/>
    </source>
</evidence>
<dbReference type="OrthoDB" id="8701817at2"/>
<dbReference type="RefSeq" id="WP_129526118.1">
    <property type="nucleotide sequence ID" value="NZ_UFQB01000002.1"/>
</dbReference>
<dbReference type="EMBL" id="UFQB01000002">
    <property type="protein sequence ID" value="SSW62960.1"/>
    <property type="molecule type" value="Genomic_DNA"/>
</dbReference>
<protein>
    <submittedName>
        <fullName evidence="1">Uncharacterized protein</fullName>
    </submittedName>
</protein>
<gene>
    <name evidence="1" type="ORF">AGI3411_00809</name>
</gene>
<keyword evidence="2" id="KW-1185">Reference proteome</keyword>
<sequence>MDPTKGIAVGTVFERAAFIPHGAYFHITSFDDKRIMLESGRGGGKPAIVNKAPKGVGSTFGLQLPPPKKKVTRWALDYGQRIKVSEGYKQTTDLVA</sequence>